<evidence type="ECO:0000313" key="5">
    <source>
        <dbReference type="EMBL" id="HHS30059.1"/>
    </source>
</evidence>
<dbReference type="InterPro" id="IPR017896">
    <property type="entry name" value="4Fe4S_Fe-S-bd"/>
</dbReference>
<evidence type="ECO:0000256" key="1">
    <source>
        <dbReference type="ARBA" id="ARBA00022723"/>
    </source>
</evidence>
<dbReference type="InterPro" id="IPR027417">
    <property type="entry name" value="P-loop_NTPase"/>
</dbReference>
<dbReference type="PROSITE" id="PS51379">
    <property type="entry name" value="4FE4S_FER_2"/>
    <property type="match status" value="2"/>
</dbReference>
<comment type="caution">
    <text evidence="5">The sequence shown here is derived from an EMBL/GenBank/DDBJ whole genome shotgun (WGS) entry which is preliminary data.</text>
</comment>
<proteinExistence type="predicted"/>
<evidence type="ECO:0000259" key="4">
    <source>
        <dbReference type="PROSITE" id="PS51379"/>
    </source>
</evidence>
<dbReference type="GO" id="GO:0051536">
    <property type="term" value="F:iron-sulfur cluster binding"/>
    <property type="evidence" value="ECO:0007669"/>
    <property type="project" value="UniProtKB-KW"/>
</dbReference>
<gene>
    <name evidence="5" type="ORF">ENV52_10215</name>
</gene>
<protein>
    <submittedName>
        <fullName evidence="5">(4Fe-4S)-binding protein</fullName>
    </submittedName>
</protein>
<feature type="domain" description="4Fe-4S ferredoxin-type" evidence="4">
    <location>
        <begin position="58"/>
        <end position="87"/>
    </location>
</feature>
<feature type="domain" description="4Fe-4S ferredoxin-type" evidence="4">
    <location>
        <begin position="88"/>
        <end position="116"/>
    </location>
</feature>
<reference evidence="5" key="1">
    <citation type="journal article" date="2020" name="mSystems">
        <title>Genome- and Community-Level Interaction Insights into Carbon Utilization and Element Cycling Functions of Hydrothermarchaeota in Hydrothermal Sediment.</title>
        <authorList>
            <person name="Zhou Z."/>
            <person name="Liu Y."/>
            <person name="Xu W."/>
            <person name="Pan J."/>
            <person name="Luo Z.H."/>
            <person name="Li M."/>
        </authorList>
    </citation>
    <scope>NUCLEOTIDE SEQUENCE [LARGE SCALE GENOMIC DNA]</scope>
    <source>
        <strain evidence="5">SpSt-767</strain>
    </source>
</reference>
<dbReference type="Pfam" id="PF01656">
    <property type="entry name" value="CbiA"/>
    <property type="match status" value="1"/>
</dbReference>
<dbReference type="Gene3D" id="3.40.50.300">
    <property type="entry name" value="P-loop containing nucleotide triphosphate hydrolases"/>
    <property type="match status" value="1"/>
</dbReference>
<evidence type="ECO:0000256" key="2">
    <source>
        <dbReference type="ARBA" id="ARBA00023004"/>
    </source>
</evidence>
<organism evidence="5">
    <name type="scientific">Desulfobacca acetoxidans</name>
    <dbReference type="NCBI Taxonomy" id="60893"/>
    <lineage>
        <taxon>Bacteria</taxon>
        <taxon>Pseudomonadati</taxon>
        <taxon>Thermodesulfobacteriota</taxon>
        <taxon>Desulfobaccia</taxon>
        <taxon>Desulfobaccales</taxon>
        <taxon>Desulfobaccaceae</taxon>
        <taxon>Desulfobacca</taxon>
    </lineage>
</organism>
<dbReference type="PANTHER" id="PTHR43063:SF1">
    <property type="entry name" value="4FE-4S CLUSTER CONTAINING PARA FAMILY ATPASE PROTEIN"/>
    <property type="match status" value="1"/>
</dbReference>
<dbReference type="InterPro" id="IPR017900">
    <property type="entry name" value="4Fe4S_Fe_S_CS"/>
</dbReference>
<keyword evidence="2" id="KW-0408">Iron</keyword>
<dbReference type="Pfam" id="PF00037">
    <property type="entry name" value="Fer4"/>
    <property type="match status" value="2"/>
</dbReference>
<dbReference type="PANTHER" id="PTHR43063">
    <property type="entry name" value="4FE-4S CLUSTER CONTAINING PARA FAMILY ATPASE PROTEIN"/>
    <property type="match status" value="1"/>
</dbReference>
<dbReference type="Gene3D" id="3.30.70.20">
    <property type="match status" value="1"/>
</dbReference>
<dbReference type="SUPFAM" id="SSF52540">
    <property type="entry name" value="P-loop containing nucleoside triphosphate hydrolases"/>
    <property type="match status" value="1"/>
</dbReference>
<dbReference type="GO" id="GO:0046872">
    <property type="term" value="F:metal ion binding"/>
    <property type="evidence" value="ECO:0007669"/>
    <property type="project" value="UniProtKB-KW"/>
</dbReference>
<dbReference type="EMBL" id="DTGR01000161">
    <property type="protein sequence ID" value="HHS30059.1"/>
    <property type="molecule type" value="Genomic_DNA"/>
</dbReference>
<keyword evidence="1" id="KW-0479">Metal-binding</keyword>
<evidence type="ECO:0000256" key="3">
    <source>
        <dbReference type="ARBA" id="ARBA00023014"/>
    </source>
</evidence>
<name>A0A7V6DQB4_9BACT</name>
<dbReference type="InterPro" id="IPR002586">
    <property type="entry name" value="CobQ/CobB/MinD/ParA_Nub-bd_dom"/>
</dbReference>
<dbReference type="PROSITE" id="PS00198">
    <property type="entry name" value="4FE4S_FER_1"/>
    <property type="match status" value="1"/>
</dbReference>
<sequence>MIITIASGKGGTGKTTIATNLAAALEGPVQFLDCDVEEPNAHLFLKPEIQRSYEFQLEVPEIDLEKCTFCGKCQDICQFNAIAVLPETALTFPELCHSCGGCFLVCPEDAVRSQTRAIGLVEVGYRENIRFVHGRLRVGEAMAPPLIRRVKAEAKPDGLTIIDAPPGTSCPVVTTLWGSDGVLLVTEPTPFGLYDLKLAVGAVRELQLPMGLVINRADLGDRRVHDYAAWEHIPILLEIPFDRQAAKAYARGRVLVEEFPEWRDMMLTLFDNLQKTFGQPEQN</sequence>
<dbReference type="CDD" id="cd03110">
    <property type="entry name" value="SIMIBI_bact_arch"/>
    <property type="match status" value="1"/>
</dbReference>
<dbReference type="AlphaFoldDB" id="A0A7V6DQB4"/>
<accession>A0A7V6DQB4</accession>
<keyword evidence="3" id="KW-0411">Iron-sulfur</keyword>